<keyword evidence="5" id="KW-0479">Metal-binding</keyword>
<dbReference type="InterPro" id="IPR040707">
    <property type="entry name" value="FGAR-AT_N"/>
</dbReference>
<evidence type="ECO:0000313" key="18">
    <source>
        <dbReference type="EMBL" id="KAK7070151.1"/>
    </source>
</evidence>
<dbReference type="PANTHER" id="PTHR10099:SF1">
    <property type="entry name" value="PHOSPHORIBOSYLFORMYLGLYCINAMIDINE SYNTHASE"/>
    <property type="match status" value="1"/>
</dbReference>
<evidence type="ECO:0000259" key="14">
    <source>
        <dbReference type="Pfam" id="PF02769"/>
    </source>
</evidence>
<evidence type="ECO:0000256" key="6">
    <source>
        <dbReference type="ARBA" id="ARBA00022741"/>
    </source>
</evidence>
<evidence type="ECO:0000256" key="13">
    <source>
        <dbReference type="ARBA" id="ARBA00071729"/>
    </source>
</evidence>
<evidence type="ECO:0000256" key="1">
    <source>
        <dbReference type="ARBA" id="ARBA00004920"/>
    </source>
</evidence>
<feature type="domain" description="FGAR-AT PurM N-terminal-like" evidence="17">
    <location>
        <begin position="612"/>
        <end position="771"/>
    </location>
</feature>
<evidence type="ECO:0000256" key="10">
    <source>
        <dbReference type="ARBA" id="ARBA00022962"/>
    </source>
</evidence>
<evidence type="ECO:0000256" key="7">
    <source>
        <dbReference type="ARBA" id="ARBA00022755"/>
    </source>
</evidence>
<proteinExistence type="inferred from homology"/>
<reference evidence="18 19" key="1">
    <citation type="submission" date="2023-11" db="EMBL/GenBank/DDBJ databases">
        <title>Halocaridina rubra genome assembly.</title>
        <authorList>
            <person name="Smith C."/>
        </authorList>
    </citation>
    <scope>NUCLEOTIDE SEQUENCE [LARGE SCALE GENOMIC DNA]</scope>
    <source>
        <strain evidence="18">EP-1</strain>
        <tissue evidence="18">Whole</tissue>
    </source>
</reference>
<keyword evidence="10" id="KW-0315">Glutamine amidotransferase</keyword>
<evidence type="ECO:0000259" key="15">
    <source>
        <dbReference type="Pfam" id="PF18072"/>
    </source>
</evidence>
<dbReference type="Pfam" id="PF13507">
    <property type="entry name" value="GATase_5"/>
    <property type="match status" value="1"/>
</dbReference>
<dbReference type="Pfam" id="PF22689">
    <property type="entry name" value="FGAR-AT_PurM_N-like"/>
    <property type="match status" value="1"/>
</dbReference>
<comment type="caution">
    <text evidence="18">The sequence shown here is derived from an EMBL/GenBank/DDBJ whole genome shotgun (WGS) entry which is preliminary data.</text>
</comment>
<keyword evidence="4" id="KW-0436">Ligase</keyword>
<dbReference type="SUPFAM" id="SSF56042">
    <property type="entry name" value="PurM C-terminal domain-like"/>
    <property type="match status" value="2"/>
</dbReference>
<evidence type="ECO:0000256" key="5">
    <source>
        <dbReference type="ARBA" id="ARBA00022723"/>
    </source>
</evidence>
<accession>A0AAN8WTQ0</accession>
<dbReference type="Gene3D" id="1.10.8.750">
    <property type="entry name" value="Phosphoribosylformylglycinamidine synthase, linker domain"/>
    <property type="match status" value="1"/>
</dbReference>
<sequence>MDNLDLYEESQFKVVNSLQTIVEIGPRLSFTSAWSTNAVSICHASGLSNVARLERAHRYLIEADCEISPDMRQQIVMAIHDPMTEQEYTSPLKTFDLCHEPESWSQVDVLGHGKKALEEVNTALGLAFDSWDIDYYTDMFQAKVKRNPTTVELFDLAQSNSEHSRHWFFKGEYYVDGEKLPCSLLDMVMSTNKHQNTNQNNLQNVLLIFSGIKGWKTTALVSSDPGGASCFVLKPSLRHLIFTAETHNFPTGVAPFSGATTGTGGRIRDVQAAGRGGHVVAGTAGYCFGNLHIPGYDLPWESPADYPTNFASPLEVAIEASNGASDYGNKFGEPVIAGFARSFGLDIGSGQKHERREWIKPIMFSGGMGTLDDDMVLKKPAEQGYHVVKLGGPVYRIGVGGGAASSVQVQGDNTAARDLGAVQRGDAELEQKLNRVIRGCLEMHPNPILAIHDQGAGGNANVLKELMEGAGGMIFTKSFSVGDPTLSTLEIWGAEYQESNAILTHPSLMGALNRLAARERCPVDVVGIISGDEKVQLMEEKFDPEALCAIKETSRDQLHPVDLQLDWVLGKMPKKKFHWTKDCIPLLPLNLLEHQSVQVALERVLKLPSVASKRYLTNKVDRSVTGLVAQQQCVGPLHTPLADVAVTAHSYFHKEGTATSIGEQPIKMLVDPVAGARLTVLEALANLAAAPLSDIKDVKCSGNWMWAAKLPGEGWALYKACEAMCEIMKNIGVAVDGGKDSLSMAARVSNDAGGSCVVKAPGALVISAYAPCPNVTQVVTPDLKSPGLGKKGDLLWVRPVSAHARLAGSALAQVYSQLGTHCPDVQQHEVESFVAAFNVIQELVKEEKILSLHDISDGGLVTCLLEMGIAGWGGFSIDVPPAPAPASDNLDNVPPVFSALFSEEVGWILEVQCEESKSVIQKFHEAGVPGTCLLGSTGSVGPTGQMLIRVDGKEVVNMSIARAAMLWEETSYQLEKCQMNSDCARAEYKSILIRHHTKYHVPFSYTDFVIDIDKRCLTEVRVALIREEGTNGDREMAAALLYVGFSVYDITMTDILSGKVKIDDYKGIVFPGGFSYADVLGSGVGWAASICGQRNVRSALDAWRHRSDTFSLGVCNGCQLMALLGWLNLTNDQKDVPSVRLVENKSNRFESRWSRVQIESSNSVLLKDMEGAKLGVWVAHGEGQFVYQRKEVYETLVSSSCIALRYINDADQPTEDYPMNPNGSMGGVAAITSQCGKHLAMMPHPERCILRWQWPYIAPPLHDSPHKEKVAAPWCKLFQNGYDWCLES</sequence>
<evidence type="ECO:0000256" key="12">
    <source>
        <dbReference type="ARBA" id="ARBA00032632"/>
    </source>
</evidence>
<dbReference type="FunFam" id="3.30.1330.10:FF:000007">
    <property type="entry name" value="Phosphoribosylformylglycinamidine synthase, putative"/>
    <property type="match status" value="1"/>
</dbReference>
<dbReference type="EMBL" id="JAXCGZ010015518">
    <property type="protein sequence ID" value="KAK7070151.1"/>
    <property type="molecule type" value="Genomic_DNA"/>
</dbReference>
<comment type="pathway">
    <text evidence="1">Purine metabolism; IMP biosynthesis via de novo pathway; 5-amino-1-(5-phospho-D-ribosyl)imidazole from N(2)-formyl-N(1)-(5-phospho-D-ribosyl)glycinamide: step 1/2.</text>
</comment>
<feature type="domain" description="PurM-like C-terminal" evidence="14">
    <location>
        <begin position="792"/>
        <end position="929"/>
    </location>
</feature>
<evidence type="ECO:0000313" key="19">
    <source>
        <dbReference type="Proteomes" id="UP001381693"/>
    </source>
</evidence>
<dbReference type="InterPro" id="IPR036604">
    <property type="entry name" value="PurS-like_sf"/>
</dbReference>
<dbReference type="SUPFAM" id="SSF52317">
    <property type="entry name" value="Class I glutamine amidotransferase-like"/>
    <property type="match status" value="1"/>
</dbReference>
<evidence type="ECO:0000259" key="17">
    <source>
        <dbReference type="Pfam" id="PF22689"/>
    </source>
</evidence>
<dbReference type="SUPFAM" id="SSF109736">
    <property type="entry name" value="FGAM synthase PurL, linker domain"/>
    <property type="match status" value="1"/>
</dbReference>
<keyword evidence="8" id="KW-0067">ATP-binding</keyword>
<keyword evidence="6" id="KW-0547">Nucleotide-binding</keyword>
<dbReference type="GO" id="GO:0005524">
    <property type="term" value="F:ATP binding"/>
    <property type="evidence" value="ECO:0007669"/>
    <property type="project" value="UniProtKB-KW"/>
</dbReference>
<dbReference type="FunFam" id="3.90.650.10:FF:000024">
    <property type="entry name" value="Phosphoribosylformylglycinamidine synthase"/>
    <property type="match status" value="1"/>
</dbReference>
<dbReference type="Gene3D" id="3.40.50.880">
    <property type="match status" value="1"/>
</dbReference>
<dbReference type="InterPro" id="IPR036921">
    <property type="entry name" value="PurM-like_N_sf"/>
</dbReference>
<dbReference type="InterPro" id="IPR055181">
    <property type="entry name" value="FGAR-AT_PurM_N-like"/>
</dbReference>
<evidence type="ECO:0000256" key="3">
    <source>
        <dbReference type="ARBA" id="ARBA00012747"/>
    </source>
</evidence>
<dbReference type="CDD" id="cd02204">
    <property type="entry name" value="PurL_repeat2"/>
    <property type="match status" value="1"/>
</dbReference>
<evidence type="ECO:0000256" key="11">
    <source>
        <dbReference type="ARBA" id="ARBA00029823"/>
    </source>
</evidence>
<dbReference type="Pfam" id="PF18072">
    <property type="entry name" value="FGAR-AT_linker"/>
    <property type="match status" value="1"/>
</dbReference>
<name>A0AAN8WTQ0_HALRR</name>
<evidence type="ECO:0000256" key="2">
    <source>
        <dbReference type="ARBA" id="ARBA00008608"/>
    </source>
</evidence>
<dbReference type="GO" id="GO:0004642">
    <property type="term" value="F:phosphoribosylformylglycinamidine synthase activity"/>
    <property type="evidence" value="ECO:0007669"/>
    <property type="project" value="UniProtKB-EC"/>
</dbReference>
<dbReference type="GO" id="GO:0046872">
    <property type="term" value="F:metal ion binding"/>
    <property type="evidence" value="ECO:0007669"/>
    <property type="project" value="UniProtKB-KW"/>
</dbReference>
<dbReference type="SUPFAM" id="SSF55326">
    <property type="entry name" value="PurM N-terminal domain-like"/>
    <property type="match status" value="2"/>
</dbReference>
<dbReference type="FunFam" id="1.10.8.750:FF:000001">
    <property type="entry name" value="Putative phosphoribosylformylglycinamidine synthase"/>
    <property type="match status" value="1"/>
</dbReference>
<dbReference type="SMART" id="SM01211">
    <property type="entry name" value="GATase_5"/>
    <property type="match status" value="1"/>
</dbReference>
<dbReference type="Pfam" id="PF18076">
    <property type="entry name" value="FGAR-AT_N"/>
    <property type="match status" value="1"/>
</dbReference>
<evidence type="ECO:0000256" key="8">
    <source>
        <dbReference type="ARBA" id="ARBA00022840"/>
    </source>
</evidence>
<feature type="domain" description="Phosphoribosylformylglycinamidine synthase linker" evidence="15">
    <location>
        <begin position="117"/>
        <end position="166"/>
    </location>
</feature>
<dbReference type="NCBIfam" id="TIGR01735">
    <property type="entry name" value="FGAM_synt"/>
    <property type="match status" value="1"/>
</dbReference>
<dbReference type="PROSITE" id="PS51273">
    <property type="entry name" value="GATASE_TYPE_1"/>
    <property type="match status" value="1"/>
</dbReference>
<keyword evidence="19" id="KW-1185">Reference proteome</keyword>
<keyword evidence="7" id="KW-0658">Purine biosynthesis</keyword>
<comment type="similarity">
    <text evidence="2">In the N-terminal section; belongs to the FGAMS family.</text>
</comment>
<dbReference type="InterPro" id="IPR036676">
    <property type="entry name" value="PurM-like_C_sf"/>
</dbReference>
<organism evidence="18 19">
    <name type="scientific">Halocaridina rubra</name>
    <name type="common">Hawaiian red shrimp</name>
    <dbReference type="NCBI Taxonomy" id="373956"/>
    <lineage>
        <taxon>Eukaryota</taxon>
        <taxon>Metazoa</taxon>
        <taxon>Ecdysozoa</taxon>
        <taxon>Arthropoda</taxon>
        <taxon>Crustacea</taxon>
        <taxon>Multicrustacea</taxon>
        <taxon>Malacostraca</taxon>
        <taxon>Eumalacostraca</taxon>
        <taxon>Eucarida</taxon>
        <taxon>Decapoda</taxon>
        <taxon>Pleocyemata</taxon>
        <taxon>Caridea</taxon>
        <taxon>Atyoidea</taxon>
        <taxon>Atyidae</taxon>
        <taxon>Halocaridina</taxon>
    </lineage>
</organism>
<dbReference type="SUPFAM" id="SSF82697">
    <property type="entry name" value="PurS-like"/>
    <property type="match status" value="1"/>
</dbReference>
<gene>
    <name evidence="18" type="ORF">SK128_016549</name>
</gene>
<dbReference type="CDD" id="cd01740">
    <property type="entry name" value="GATase1_FGAR_AT"/>
    <property type="match status" value="1"/>
</dbReference>
<protein>
    <recommendedName>
        <fullName evidence="13">Phosphoribosylformylglycinamidine synthase</fullName>
        <ecNumber evidence="3">6.3.5.3</ecNumber>
    </recommendedName>
    <alternativeName>
        <fullName evidence="12">Formylglycinamide ribonucleotide amidotransferase</fullName>
    </alternativeName>
    <alternativeName>
        <fullName evidence="11">Formylglycinamide ribotide amidotransferase</fullName>
    </alternativeName>
</protein>
<evidence type="ECO:0000259" key="16">
    <source>
        <dbReference type="Pfam" id="PF18076"/>
    </source>
</evidence>
<keyword evidence="9" id="KW-0460">Magnesium</keyword>
<dbReference type="Proteomes" id="UP001381693">
    <property type="component" value="Unassembled WGS sequence"/>
</dbReference>
<dbReference type="Gene3D" id="3.30.1330.10">
    <property type="entry name" value="PurM-like, N-terminal domain"/>
    <property type="match status" value="2"/>
</dbReference>
<dbReference type="InterPro" id="IPR010918">
    <property type="entry name" value="PurM-like_C_dom"/>
</dbReference>
<dbReference type="NCBIfam" id="NF003672">
    <property type="entry name" value="PRK05297.1"/>
    <property type="match status" value="1"/>
</dbReference>
<dbReference type="PANTHER" id="PTHR10099">
    <property type="entry name" value="PHOSPHORIBOSYLFORMYLGLYCINAMIDINE SYNTHASE"/>
    <property type="match status" value="1"/>
</dbReference>
<dbReference type="InterPro" id="IPR010073">
    <property type="entry name" value="PurL_large"/>
</dbReference>
<dbReference type="InterPro" id="IPR029062">
    <property type="entry name" value="Class_I_gatase-like"/>
</dbReference>
<dbReference type="EC" id="6.3.5.3" evidence="3"/>
<evidence type="ECO:0000256" key="4">
    <source>
        <dbReference type="ARBA" id="ARBA00022598"/>
    </source>
</evidence>
<dbReference type="Pfam" id="PF02769">
    <property type="entry name" value="AIRS_C"/>
    <property type="match status" value="2"/>
</dbReference>
<dbReference type="InterPro" id="IPR041609">
    <property type="entry name" value="PurL_linker"/>
</dbReference>
<feature type="domain" description="Phosphoribosylformylglycinamidine synthase N-terminal" evidence="16">
    <location>
        <begin position="10"/>
        <end position="90"/>
    </location>
</feature>
<dbReference type="Gene3D" id="3.90.650.10">
    <property type="entry name" value="PurM-like C-terminal domain"/>
    <property type="match status" value="2"/>
</dbReference>
<dbReference type="GO" id="GO:0005737">
    <property type="term" value="C:cytoplasm"/>
    <property type="evidence" value="ECO:0007669"/>
    <property type="project" value="TreeGrafter"/>
</dbReference>
<feature type="domain" description="PurM-like C-terminal" evidence="14">
    <location>
        <begin position="386"/>
        <end position="537"/>
    </location>
</feature>
<dbReference type="GO" id="GO:0006189">
    <property type="term" value="P:'de novo' IMP biosynthetic process"/>
    <property type="evidence" value="ECO:0007669"/>
    <property type="project" value="InterPro"/>
</dbReference>
<evidence type="ECO:0000256" key="9">
    <source>
        <dbReference type="ARBA" id="ARBA00022842"/>
    </source>
</evidence>